<dbReference type="EMBL" id="ACBX02000035">
    <property type="protein sequence ID" value="EFB34519.1"/>
    <property type="molecule type" value="Genomic_DNA"/>
</dbReference>
<dbReference type="Pfam" id="PF00534">
    <property type="entry name" value="Glycos_transf_1"/>
    <property type="match status" value="1"/>
</dbReference>
<dbReference type="GeneID" id="69850376"/>
<dbReference type="OrthoDB" id="9768685at2"/>
<evidence type="ECO:0000259" key="2">
    <source>
        <dbReference type="Pfam" id="PF13439"/>
    </source>
</evidence>
<dbReference type="InterPro" id="IPR001296">
    <property type="entry name" value="Glyco_trans_1"/>
</dbReference>
<evidence type="ECO:0000259" key="1">
    <source>
        <dbReference type="Pfam" id="PF00534"/>
    </source>
</evidence>
<dbReference type="SUPFAM" id="SSF53756">
    <property type="entry name" value="UDP-Glycosyltransferase/glycogen phosphorylase"/>
    <property type="match status" value="1"/>
</dbReference>
<organism evidence="3 4">
    <name type="scientific">Segatella copri DSM 18205</name>
    <dbReference type="NCBI Taxonomy" id="537011"/>
    <lineage>
        <taxon>Bacteria</taxon>
        <taxon>Pseudomonadati</taxon>
        <taxon>Bacteroidota</taxon>
        <taxon>Bacteroidia</taxon>
        <taxon>Bacteroidales</taxon>
        <taxon>Prevotellaceae</taxon>
        <taxon>Segatella</taxon>
    </lineage>
</organism>
<dbReference type="AlphaFoldDB" id="D1PFE6"/>
<name>D1PFE6_9BACT</name>
<dbReference type="Gene3D" id="3.40.50.2000">
    <property type="entry name" value="Glycogen Phosphorylase B"/>
    <property type="match status" value="2"/>
</dbReference>
<accession>D1PFE6</accession>
<protein>
    <submittedName>
        <fullName evidence="3">Glycosyltransferase, group 1 family protein</fullName>
        <ecNumber evidence="3">2.4.-.-</ecNumber>
    </submittedName>
</protein>
<proteinExistence type="predicted"/>
<dbReference type="RefSeq" id="WP_006848635.1">
    <property type="nucleotide sequence ID" value="NZ_CP085933.1"/>
</dbReference>
<gene>
    <name evidence="3" type="ORF">PREVCOP_05953</name>
</gene>
<feature type="domain" description="Glycosyl transferase family 1" evidence="1">
    <location>
        <begin position="222"/>
        <end position="383"/>
    </location>
</feature>
<dbReference type="PaxDb" id="537011-PREVCOP_05953"/>
<dbReference type="CAZy" id="GT4">
    <property type="family name" value="Glycosyltransferase Family 4"/>
</dbReference>
<keyword evidence="3" id="KW-0808">Transferase</keyword>
<dbReference type="STRING" id="537011.PREVCOP_05953"/>
<evidence type="ECO:0000313" key="3">
    <source>
        <dbReference type="EMBL" id="EFB34519.1"/>
    </source>
</evidence>
<dbReference type="GO" id="GO:0016757">
    <property type="term" value="F:glycosyltransferase activity"/>
    <property type="evidence" value="ECO:0007669"/>
    <property type="project" value="UniProtKB-KW"/>
</dbReference>
<dbReference type="PANTHER" id="PTHR12526:SF637">
    <property type="entry name" value="GLYCOSYLTRANSFERASE EPSF-RELATED"/>
    <property type="match status" value="1"/>
</dbReference>
<dbReference type="HOGENOM" id="CLU_009583_28_3_10"/>
<comment type="caution">
    <text evidence="3">The sequence shown here is derived from an EMBL/GenBank/DDBJ whole genome shotgun (WGS) entry which is preliminary data.</text>
</comment>
<keyword evidence="4" id="KW-1185">Reference proteome</keyword>
<dbReference type="PANTHER" id="PTHR12526">
    <property type="entry name" value="GLYCOSYLTRANSFERASE"/>
    <property type="match status" value="1"/>
</dbReference>
<feature type="domain" description="Glycosyltransferase subfamily 4-like N-terminal" evidence="2">
    <location>
        <begin position="48"/>
        <end position="217"/>
    </location>
</feature>
<sequence>MRLLQINVDANNGSNGSIARAIGEKVVAKGWKSYIAYGRLSVPSETSTLIKIGNKLNVYEHVLESRMFDNHGLSSRYCTRKLINKIDQIAPDIIHLHNIHGYFINYKILFEYIKKKNIPVVWTLHDCWSFTGHCSHFENYGCFKWKEGCFDCKFHKSYPQSWLIDRSKDNYILKKRLFTSIPNLTIVPVSDWLSNYLKESYFCNTKIITIKNGINLNVFYPREKNKSELGLDSNKFTILGISNVWTNDKGLQEFIELSKDERYQIVMIGVDNNVKKILPSNIIAINRTSNQSQLAEYYSVADILVNPTYADTYPTINLESLACGTPLITYRTGGSPETIDENTGIVVEKGDKHSLYQAVETMYYETIENRINRKQRCIKRAKELFNKEKCFDRYIELFEKILQNKNNDKF</sequence>
<keyword evidence="3" id="KW-0328">Glycosyltransferase</keyword>
<dbReference type="Pfam" id="PF13439">
    <property type="entry name" value="Glyco_transf_4"/>
    <property type="match status" value="1"/>
</dbReference>
<evidence type="ECO:0000313" key="4">
    <source>
        <dbReference type="Proteomes" id="UP000004477"/>
    </source>
</evidence>
<reference evidence="3" key="1">
    <citation type="submission" date="2009-11" db="EMBL/GenBank/DDBJ databases">
        <authorList>
            <person name="Weinstock G."/>
            <person name="Sodergren E."/>
            <person name="Clifton S."/>
            <person name="Fulton L."/>
            <person name="Fulton B."/>
            <person name="Courtney L."/>
            <person name="Fronick C."/>
            <person name="Harrison M."/>
            <person name="Strong C."/>
            <person name="Farmer C."/>
            <person name="Delahaunty K."/>
            <person name="Markovic C."/>
            <person name="Hall O."/>
            <person name="Minx P."/>
            <person name="Tomlinson C."/>
            <person name="Mitreva M."/>
            <person name="Nelson J."/>
            <person name="Hou S."/>
            <person name="Wollam A."/>
            <person name="Pepin K.H."/>
            <person name="Johnson M."/>
            <person name="Bhonagiri V."/>
            <person name="Nash W.E."/>
            <person name="Warren W."/>
            <person name="Chinwalla A."/>
            <person name="Mardis E.R."/>
            <person name="Wilson R.K."/>
        </authorList>
    </citation>
    <scope>NUCLEOTIDE SEQUENCE [LARGE SCALE GENOMIC DNA]</scope>
    <source>
        <strain evidence="3">DSM 18205</strain>
    </source>
</reference>
<dbReference type="EC" id="2.4.-.-" evidence="3"/>
<dbReference type="Proteomes" id="UP000004477">
    <property type="component" value="Unassembled WGS sequence"/>
</dbReference>
<dbReference type="InterPro" id="IPR028098">
    <property type="entry name" value="Glyco_trans_4-like_N"/>
</dbReference>